<comment type="caution">
    <text evidence="1">The sequence shown here is derived from an EMBL/GenBank/DDBJ whole genome shotgun (WGS) entry which is preliminary data.</text>
</comment>
<dbReference type="PROSITE" id="PS51257">
    <property type="entry name" value="PROKAR_LIPOPROTEIN"/>
    <property type="match status" value="1"/>
</dbReference>
<evidence type="ECO:0000313" key="2">
    <source>
        <dbReference type="Proteomes" id="UP001595190"/>
    </source>
</evidence>
<reference evidence="1 2" key="1">
    <citation type="submission" date="2024-09" db="EMBL/GenBank/DDBJ databases">
        <title>Description of Labrys sedimenti sp. nov., isolated from a diclofenac-degrading enrichment culture, and genome-based reclassification of Labrys portucalensis as a later heterotypic synonym of Labrys neptuniae.</title>
        <authorList>
            <person name="Tancsics A."/>
            <person name="Csepanyi A."/>
        </authorList>
    </citation>
    <scope>NUCLEOTIDE SEQUENCE [LARGE SCALE GENOMIC DNA]</scope>
    <source>
        <strain evidence="1 2">LMG 23412</strain>
    </source>
</reference>
<gene>
    <name evidence="1" type="ORF">ACETRX_02845</name>
</gene>
<evidence type="ECO:0000313" key="1">
    <source>
        <dbReference type="EMBL" id="MFC2248543.1"/>
    </source>
</evidence>
<evidence type="ECO:0008006" key="3">
    <source>
        <dbReference type="Google" id="ProtNLM"/>
    </source>
</evidence>
<sequence length="132" mass="14610">MTRRIALIALMLALAACTKEVKPEEAISSVGPMPLDYKAQIIANAKSNYFDPYSIRSAEISKPVPAKNELYGKYAWVVCVKANAKNRFGAYVGQQLDGYVFQNGKITQKSGHPETYCDGKPFEAFPELESIK</sequence>
<protein>
    <recommendedName>
        <fullName evidence="3">Lipoprotein</fullName>
    </recommendedName>
</protein>
<dbReference type="RefSeq" id="WP_149251125.1">
    <property type="nucleotide sequence ID" value="NZ_JBHGPK010000001.1"/>
</dbReference>
<accession>A0ABV6Z8N7</accession>
<dbReference type="EMBL" id="JBHGPK010000001">
    <property type="protein sequence ID" value="MFC2248543.1"/>
    <property type="molecule type" value="Genomic_DNA"/>
</dbReference>
<dbReference type="Proteomes" id="UP001595190">
    <property type="component" value="Unassembled WGS sequence"/>
</dbReference>
<proteinExistence type="predicted"/>
<organism evidence="1 2">
    <name type="scientific">Labrys neptuniae</name>
    <dbReference type="NCBI Taxonomy" id="376174"/>
    <lineage>
        <taxon>Bacteria</taxon>
        <taxon>Pseudomonadati</taxon>
        <taxon>Pseudomonadota</taxon>
        <taxon>Alphaproteobacteria</taxon>
        <taxon>Hyphomicrobiales</taxon>
        <taxon>Xanthobacteraceae</taxon>
        <taxon>Labrys</taxon>
    </lineage>
</organism>
<name>A0ABV6Z8N7_9HYPH</name>